<keyword evidence="3" id="KW-1185">Reference proteome</keyword>
<feature type="transmembrane region" description="Helical" evidence="1">
    <location>
        <begin position="226"/>
        <end position="244"/>
    </location>
</feature>
<dbReference type="EMBL" id="KV784363">
    <property type="protein sequence ID" value="OEU12996.1"/>
    <property type="molecule type" value="Genomic_DNA"/>
</dbReference>
<evidence type="ECO:0000313" key="2">
    <source>
        <dbReference type="EMBL" id="OEU12996.1"/>
    </source>
</evidence>
<keyword evidence="1" id="KW-0812">Transmembrane</keyword>
<feature type="transmembrane region" description="Helical" evidence="1">
    <location>
        <begin position="52"/>
        <end position="74"/>
    </location>
</feature>
<evidence type="ECO:0000313" key="3">
    <source>
        <dbReference type="Proteomes" id="UP000095751"/>
    </source>
</evidence>
<proteinExistence type="predicted"/>
<organism evidence="2 3">
    <name type="scientific">Fragilariopsis cylindrus CCMP1102</name>
    <dbReference type="NCBI Taxonomy" id="635003"/>
    <lineage>
        <taxon>Eukaryota</taxon>
        <taxon>Sar</taxon>
        <taxon>Stramenopiles</taxon>
        <taxon>Ochrophyta</taxon>
        <taxon>Bacillariophyta</taxon>
        <taxon>Bacillariophyceae</taxon>
        <taxon>Bacillariophycidae</taxon>
        <taxon>Bacillariales</taxon>
        <taxon>Bacillariaceae</taxon>
        <taxon>Fragilariopsis</taxon>
    </lineage>
</organism>
<dbReference type="KEGG" id="fcy:FRACYDRAFT_262837"/>
<feature type="transmembrane region" description="Helical" evidence="1">
    <location>
        <begin position="86"/>
        <end position="107"/>
    </location>
</feature>
<dbReference type="InParanoid" id="A0A1E7F4D2"/>
<keyword evidence="1" id="KW-1133">Transmembrane helix</keyword>
<dbReference type="OrthoDB" id="10597368at2759"/>
<accession>A0A1E7F4D2</accession>
<feature type="transmembrane region" description="Helical" evidence="1">
    <location>
        <begin position="138"/>
        <end position="157"/>
    </location>
</feature>
<feature type="transmembrane region" description="Helical" evidence="1">
    <location>
        <begin position="169"/>
        <end position="186"/>
    </location>
</feature>
<feature type="transmembrane region" description="Helical" evidence="1">
    <location>
        <begin position="192"/>
        <end position="214"/>
    </location>
</feature>
<protein>
    <submittedName>
        <fullName evidence="2">Uncharacterized protein</fullName>
    </submittedName>
</protein>
<sequence>MSHQSGRTSRRSSYVLATSVKDGRVSKVSAVDRHSSDDEDAIQKSMFFHKRVYGLLVLQYTTILIISSPLALLPKVKQYLGGLPRLHTALECIAIGGIVCTMIIAILHGSRYPNAHICLSSITIFVGLEMGLSFTDNIGLYIAIGQATTSFALILAMQQFDFLWFDYPKAAGMSLIAALIWTLILIEQGTYSIMTSFGIGCMGFLFVCVVLMSSYTVEHHVSPEEYVLATLFILCPETLLWFSGAEKHRRDPVDHDIITNEESDLFLDAES</sequence>
<reference evidence="2 3" key="1">
    <citation type="submission" date="2016-09" db="EMBL/GenBank/DDBJ databases">
        <title>Extensive genetic diversity and differential bi-allelic expression allows diatom success in the polar Southern Ocean.</title>
        <authorList>
            <consortium name="DOE Joint Genome Institute"/>
            <person name="Mock T."/>
            <person name="Otillar R.P."/>
            <person name="Strauss J."/>
            <person name="Dupont C."/>
            <person name="Frickenhaus S."/>
            <person name="Maumus F."/>
            <person name="Mcmullan M."/>
            <person name="Sanges R."/>
            <person name="Schmutz J."/>
            <person name="Toseland A."/>
            <person name="Valas R."/>
            <person name="Veluchamy A."/>
            <person name="Ward B.J."/>
            <person name="Allen A."/>
            <person name="Barry K."/>
            <person name="Falciatore A."/>
            <person name="Ferrante M."/>
            <person name="Fortunato A.E."/>
            <person name="Gloeckner G."/>
            <person name="Gruber A."/>
            <person name="Hipkin R."/>
            <person name="Janech M."/>
            <person name="Kroth P."/>
            <person name="Leese F."/>
            <person name="Lindquist E."/>
            <person name="Lyon B.R."/>
            <person name="Martin J."/>
            <person name="Mayer C."/>
            <person name="Parker M."/>
            <person name="Quesneville H."/>
            <person name="Raymond J."/>
            <person name="Uhlig C."/>
            <person name="Valentin K.U."/>
            <person name="Worden A.Z."/>
            <person name="Armbrust E.V."/>
            <person name="Bowler C."/>
            <person name="Green B."/>
            <person name="Moulton V."/>
            <person name="Van Oosterhout C."/>
            <person name="Grigoriev I."/>
        </authorList>
    </citation>
    <scope>NUCLEOTIDE SEQUENCE [LARGE SCALE GENOMIC DNA]</scope>
    <source>
        <strain evidence="2 3">CCMP1102</strain>
    </source>
</reference>
<dbReference type="AlphaFoldDB" id="A0A1E7F4D2"/>
<evidence type="ECO:0000256" key="1">
    <source>
        <dbReference type="SAM" id="Phobius"/>
    </source>
</evidence>
<name>A0A1E7F4D2_9STRA</name>
<dbReference type="Proteomes" id="UP000095751">
    <property type="component" value="Unassembled WGS sequence"/>
</dbReference>
<keyword evidence="1" id="KW-0472">Membrane</keyword>
<gene>
    <name evidence="2" type="ORF">FRACYDRAFT_262837</name>
</gene>